<evidence type="ECO:0000256" key="1">
    <source>
        <dbReference type="SAM" id="MobiDB-lite"/>
    </source>
</evidence>
<comment type="caution">
    <text evidence="2">The sequence shown here is derived from an EMBL/GenBank/DDBJ whole genome shotgun (WGS) entry which is preliminary data.</text>
</comment>
<feature type="compositionally biased region" description="Acidic residues" evidence="1">
    <location>
        <begin position="132"/>
        <end position="141"/>
    </location>
</feature>
<keyword evidence="3" id="KW-1185">Reference proteome</keyword>
<sequence>MLEPTSKRQRARLLTDERAGGCFGLSPLVEVKRWEGFYEAVTADKVSLSSHRRVYIPVLYPSDCSTQWCCTYPTVVSERNAQARPTDLHALPDARAGEGIPHEPLPHQAEADRDGTLALPDGTADQDLVPESADEAEEGDTGDQGAERTREAGACAEGSGSSGRGCAAAASGRWGTGGGQLGVRPAPEPP</sequence>
<dbReference type="EMBL" id="JAHYIQ010000009">
    <property type="protein sequence ID" value="KAK1129167.1"/>
    <property type="molecule type" value="Genomic_DNA"/>
</dbReference>
<feature type="compositionally biased region" description="Low complexity" evidence="1">
    <location>
        <begin position="152"/>
        <end position="172"/>
    </location>
</feature>
<dbReference type="AlphaFoldDB" id="A0AA40G1W2"/>
<dbReference type="Proteomes" id="UP001177670">
    <property type="component" value="Unassembled WGS sequence"/>
</dbReference>
<evidence type="ECO:0000313" key="2">
    <source>
        <dbReference type="EMBL" id="KAK1129167.1"/>
    </source>
</evidence>
<reference evidence="2" key="1">
    <citation type="submission" date="2021-10" db="EMBL/GenBank/DDBJ databases">
        <title>Melipona bicolor Genome sequencing and assembly.</title>
        <authorList>
            <person name="Araujo N.S."/>
            <person name="Arias M.C."/>
        </authorList>
    </citation>
    <scope>NUCLEOTIDE SEQUENCE</scope>
    <source>
        <strain evidence="2">USP_2M_L1-L4_2017</strain>
        <tissue evidence="2">Whole body</tissue>
    </source>
</reference>
<gene>
    <name evidence="2" type="ORF">K0M31_020297</name>
</gene>
<feature type="region of interest" description="Disordered" evidence="1">
    <location>
        <begin position="113"/>
        <end position="190"/>
    </location>
</feature>
<evidence type="ECO:0000313" key="3">
    <source>
        <dbReference type="Proteomes" id="UP001177670"/>
    </source>
</evidence>
<name>A0AA40G1W2_9HYME</name>
<proteinExistence type="predicted"/>
<protein>
    <submittedName>
        <fullName evidence="2">Uncharacterized protein</fullName>
    </submittedName>
</protein>
<accession>A0AA40G1W2</accession>
<organism evidence="2 3">
    <name type="scientific">Melipona bicolor</name>
    <dbReference type="NCBI Taxonomy" id="60889"/>
    <lineage>
        <taxon>Eukaryota</taxon>
        <taxon>Metazoa</taxon>
        <taxon>Ecdysozoa</taxon>
        <taxon>Arthropoda</taxon>
        <taxon>Hexapoda</taxon>
        <taxon>Insecta</taxon>
        <taxon>Pterygota</taxon>
        <taxon>Neoptera</taxon>
        <taxon>Endopterygota</taxon>
        <taxon>Hymenoptera</taxon>
        <taxon>Apocrita</taxon>
        <taxon>Aculeata</taxon>
        <taxon>Apoidea</taxon>
        <taxon>Anthophila</taxon>
        <taxon>Apidae</taxon>
        <taxon>Melipona</taxon>
    </lineage>
</organism>